<dbReference type="EMBL" id="JANJYI010000006">
    <property type="protein sequence ID" value="KAK2645195.1"/>
    <property type="molecule type" value="Genomic_DNA"/>
</dbReference>
<protein>
    <recommendedName>
        <fullName evidence="1">DNA helicase Pif1-like 2B domain-containing protein</fullName>
    </recommendedName>
</protein>
<dbReference type="InterPro" id="IPR027417">
    <property type="entry name" value="P-loop_NTPase"/>
</dbReference>
<accession>A0AAD9WX03</accession>
<dbReference type="Pfam" id="PF21530">
    <property type="entry name" value="Pif1_2B_dom"/>
    <property type="match status" value="1"/>
</dbReference>
<dbReference type="SUPFAM" id="SSF52540">
    <property type="entry name" value="P-loop containing nucleoside triphosphate hydrolases"/>
    <property type="match status" value="1"/>
</dbReference>
<evidence type="ECO:0000259" key="1">
    <source>
        <dbReference type="Pfam" id="PF21530"/>
    </source>
</evidence>
<gene>
    <name evidence="2" type="ORF">Ddye_020390</name>
</gene>
<organism evidence="2 3">
    <name type="scientific">Dipteronia dyeriana</name>
    <dbReference type="NCBI Taxonomy" id="168575"/>
    <lineage>
        <taxon>Eukaryota</taxon>
        <taxon>Viridiplantae</taxon>
        <taxon>Streptophyta</taxon>
        <taxon>Embryophyta</taxon>
        <taxon>Tracheophyta</taxon>
        <taxon>Spermatophyta</taxon>
        <taxon>Magnoliopsida</taxon>
        <taxon>eudicotyledons</taxon>
        <taxon>Gunneridae</taxon>
        <taxon>Pentapetalae</taxon>
        <taxon>rosids</taxon>
        <taxon>malvids</taxon>
        <taxon>Sapindales</taxon>
        <taxon>Sapindaceae</taxon>
        <taxon>Hippocastanoideae</taxon>
        <taxon>Acereae</taxon>
        <taxon>Dipteronia</taxon>
    </lineage>
</organism>
<comment type="caution">
    <text evidence="2">The sequence shown here is derived from an EMBL/GenBank/DDBJ whole genome shotgun (WGS) entry which is preliminary data.</text>
</comment>
<dbReference type="AlphaFoldDB" id="A0AAD9WX03"/>
<dbReference type="InterPro" id="IPR049163">
    <property type="entry name" value="Pif1-like_2B_dom"/>
</dbReference>
<proteinExistence type="predicted"/>
<name>A0AAD9WX03_9ROSI</name>
<dbReference type="PANTHER" id="PTHR10492:SF94">
    <property type="entry name" value="ATP-DEPENDENT DNA HELICASE"/>
    <property type="match status" value="1"/>
</dbReference>
<reference evidence="2" key="1">
    <citation type="journal article" date="2023" name="Plant J.">
        <title>Genome sequences and population genomics provide insights into the demographic history, inbreeding, and mutation load of two 'living fossil' tree species of Dipteronia.</title>
        <authorList>
            <person name="Feng Y."/>
            <person name="Comes H.P."/>
            <person name="Chen J."/>
            <person name="Zhu S."/>
            <person name="Lu R."/>
            <person name="Zhang X."/>
            <person name="Li P."/>
            <person name="Qiu J."/>
            <person name="Olsen K.M."/>
            <person name="Qiu Y."/>
        </authorList>
    </citation>
    <scope>NUCLEOTIDE SEQUENCE</scope>
    <source>
        <strain evidence="2">KIB01</strain>
    </source>
</reference>
<keyword evidence="3" id="KW-1185">Reference proteome</keyword>
<evidence type="ECO:0000313" key="3">
    <source>
        <dbReference type="Proteomes" id="UP001280121"/>
    </source>
</evidence>
<sequence>MSEDYHRSDLNFFNSQLKVLKYIHFVVDLMNNNINDYHLVDYDIIFNEDEQCIREINDELDDISLKALIDVVFPNLNDYLKNIDAMTNRAILTPKYDYVDDINSLLIEQFLGEAITYCNFDETIDKNEQAIREDFLNSFTPSGFPPHQLVLKENCLIILLRNIYPSEGLCNDRRLIYRRFSPNLIDAHIVNGHYQGKHVFFLPRIPFIPIEGEKNGFSFKRTQYPIKLSFAMTINKAQGQTLDYIGIYFTRTCILSWSTI</sequence>
<dbReference type="Proteomes" id="UP001280121">
    <property type="component" value="Unassembled WGS sequence"/>
</dbReference>
<evidence type="ECO:0000313" key="2">
    <source>
        <dbReference type="EMBL" id="KAK2645195.1"/>
    </source>
</evidence>
<feature type="domain" description="DNA helicase Pif1-like 2B" evidence="1">
    <location>
        <begin position="134"/>
        <end position="176"/>
    </location>
</feature>
<dbReference type="PANTHER" id="PTHR10492">
    <property type="match status" value="1"/>
</dbReference>